<reference evidence="2" key="1">
    <citation type="journal article" date="2020" name="Stud. Mycol.">
        <title>101 Dothideomycetes genomes: a test case for predicting lifestyles and emergence of pathogens.</title>
        <authorList>
            <person name="Haridas S."/>
            <person name="Albert R."/>
            <person name="Binder M."/>
            <person name="Bloem J."/>
            <person name="Labutti K."/>
            <person name="Salamov A."/>
            <person name="Andreopoulos B."/>
            <person name="Baker S."/>
            <person name="Barry K."/>
            <person name="Bills G."/>
            <person name="Bluhm B."/>
            <person name="Cannon C."/>
            <person name="Castanera R."/>
            <person name="Culley D."/>
            <person name="Daum C."/>
            <person name="Ezra D."/>
            <person name="Gonzalez J."/>
            <person name="Henrissat B."/>
            <person name="Kuo A."/>
            <person name="Liang C."/>
            <person name="Lipzen A."/>
            <person name="Lutzoni F."/>
            <person name="Magnuson J."/>
            <person name="Mondo S."/>
            <person name="Nolan M."/>
            <person name="Ohm R."/>
            <person name="Pangilinan J."/>
            <person name="Park H.-J."/>
            <person name="Ramirez L."/>
            <person name="Alfaro M."/>
            <person name="Sun H."/>
            <person name="Tritt A."/>
            <person name="Yoshinaga Y."/>
            <person name="Zwiers L.-H."/>
            <person name="Turgeon B."/>
            <person name="Goodwin S."/>
            <person name="Spatafora J."/>
            <person name="Crous P."/>
            <person name="Grigoriev I."/>
        </authorList>
    </citation>
    <scope>NUCLEOTIDE SEQUENCE</scope>
    <source>
        <strain evidence="2">CBS 690.94</strain>
    </source>
</reference>
<dbReference type="Proteomes" id="UP000799764">
    <property type="component" value="Unassembled WGS sequence"/>
</dbReference>
<evidence type="ECO:0000313" key="2">
    <source>
        <dbReference type="EMBL" id="KAF2444226.1"/>
    </source>
</evidence>
<feature type="region of interest" description="Disordered" evidence="1">
    <location>
        <begin position="33"/>
        <end position="56"/>
    </location>
</feature>
<comment type="caution">
    <text evidence="2">The sequence shown here is derived from an EMBL/GenBank/DDBJ whole genome shotgun (WGS) entry which is preliminary data.</text>
</comment>
<dbReference type="OrthoDB" id="10613765at2759"/>
<evidence type="ECO:0000313" key="3">
    <source>
        <dbReference type="Proteomes" id="UP000799764"/>
    </source>
</evidence>
<gene>
    <name evidence="2" type="ORF">P171DRAFT_28229</name>
</gene>
<dbReference type="EMBL" id="MU001501">
    <property type="protein sequence ID" value="KAF2444226.1"/>
    <property type="molecule type" value="Genomic_DNA"/>
</dbReference>
<protein>
    <submittedName>
        <fullName evidence="2">Uncharacterized protein</fullName>
    </submittedName>
</protein>
<name>A0A9P4PHG4_9PLEO</name>
<accession>A0A9P4PHG4</accession>
<organism evidence="2 3">
    <name type="scientific">Karstenula rhodostoma CBS 690.94</name>
    <dbReference type="NCBI Taxonomy" id="1392251"/>
    <lineage>
        <taxon>Eukaryota</taxon>
        <taxon>Fungi</taxon>
        <taxon>Dikarya</taxon>
        <taxon>Ascomycota</taxon>
        <taxon>Pezizomycotina</taxon>
        <taxon>Dothideomycetes</taxon>
        <taxon>Pleosporomycetidae</taxon>
        <taxon>Pleosporales</taxon>
        <taxon>Massarineae</taxon>
        <taxon>Didymosphaeriaceae</taxon>
        <taxon>Karstenula</taxon>
    </lineage>
</organism>
<evidence type="ECO:0000256" key="1">
    <source>
        <dbReference type="SAM" id="MobiDB-lite"/>
    </source>
</evidence>
<dbReference type="AlphaFoldDB" id="A0A9P4PHG4"/>
<feature type="compositionally biased region" description="Low complexity" evidence="1">
    <location>
        <begin position="43"/>
        <end position="53"/>
    </location>
</feature>
<keyword evidence="3" id="KW-1185">Reference proteome</keyword>
<sequence>MDKDRIVVVEGQGRAWIARSRLLSSVLLSSGRNASLPNDGSRRSAQASAPSSSLNRVKMSRTSPLFQYRARWCSYAESTANVVVSVVKKAEWEERFEEKRHVARLVCDDPCTRPTQVVPCIPDAGVSISQFKIGVPGAFIHRNTRAHVCVRIMSYPKPGPAK</sequence>
<proteinExistence type="predicted"/>